<dbReference type="InterPro" id="IPR002048">
    <property type="entry name" value="EF_hand_dom"/>
</dbReference>
<evidence type="ECO:0000259" key="31">
    <source>
        <dbReference type="PROSITE" id="PS51072"/>
    </source>
</evidence>
<dbReference type="GO" id="GO:0003724">
    <property type="term" value="F:RNA helicase activity"/>
    <property type="evidence" value="ECO:0007669"/>
    <property type="project" value="UniProtKB-EC"/>
</dbReference>
<dbReference type="FunFam" id="3.30.450.60:FF:000002">
    <property type="entry name" value="AP-2 complex subunit mu, putative"/>
    <property type="match status" value="1"/>
</dbReference>
<evidence type="ECO:0000256" key="22">
    <source>
        <dbReference type="ARBA" id="ARBA00023176"/>
    </source>
</evidence>
<feature type="repeat" description="Solcar" evidence="28">
    <location>
        <begin position="1745"/>
        <end position="1835"/>
    </location>
</feature>
<accession>A0A9P6XCJ9</accession>
<dbReference type="Proteomes" id="UP000716291">
    <property type="component" value="Unassembled WGS sequence"/>
</dbReference>
<comment type="similarity">
    <text evidence="4">Belongs to the mitochondrial carrier (TC 2.A.29) family.</text>
</comment>
<dbReference type="Pfam" id="PF21010">
    <property type="entry name" value="HA2_C"/>
    <property type="match status" value="1"/>
</dbReference>
<evidence type="ECO:0000256" key="15">
    <source>
        <dbReference type="ARBA" id="ARBA00022806"/>
    </source>
</evidence>
<evidence type="ECO:0000256" key="13">
    <source>
        <dbReference type="ARBA" id="ARBA00022792"/>
    </source>
</evidence>
<keyword evidence="14" id="KW-0378">Hydrolase</keyword>
<dbReference type="SMART" id="SM00847">
    <property type="entry name" value="HA2"/>
    <property type="match status" value="1"/>
</dbReference>
<dbReference type="GO" id="GO:0006886">
    <property type="term" value="P:intracellular protein transport"/>
    <property type="evidence" value="ECO:0007669"/>
    <property type="project" value="InterPro"/>
</dbReference>
<dbReference type="SUPFAM" id="SSF49447">
    <property type="entry name" value="Second domain of Mu2 adaptin subunit (ap50) of ap2 adaptor"/>
    <property type="match status" value="1"/>
</dbReference>
<evidence type="ECO:0000256" key="6">
    <source>
        <dbReference type="ARBA" id="ARBA00022448"/>
    </source>
</evidence>
<dbReference type="GO" id="GO:0003723">
    <property type="term" value="F:RNA binding"/>
    <property type="evidence" value="ECO:0007669"/>
    <property type="project" value="TreeGrafter"/>
</dbReference>
<keyword evidence="7" id="KW-1003">Cell membrane</keyword>
<dbReference type="SMART" id="SM00490">
    <property type="entry name" value="HELICc"/>
    <property type="match status" value="1"/>
</dbReference>
<evidence type="ECO:0000256" key="14">
    <source>
        <dbReference type="ARBA" id="ARBA00022801"/>
    </source>
</evidence>
<dbReference type="GO" id="GO:0016787">
    <property type="term" value="F:hydrolase activity"/>
    <property type="evidence" value="ECO:0007669"/>
    <property type="project" value="UniProtKB-KW"/>
</dbReference>
<keyword evidence="18" id="KW-0653">Protein transport</keyword>
<keyword evidence="6" id="KW-0813">Transport</keyword>
<evidence type="ECO:0000256" key="8">
    <source>
        <dbReference type="ARBA" id="ARBA00022583"/>
    </source>
</evidence>
<evidence type="ECO:0000256" key="24">
    <source>
        <dbReference type="ARBA" id="ARBA00047984"/>
    </source>
</evidence>
<feature type="domain" description="Helicase ATP-binding" evidence="32">
    <location>
        <begin position="831"/>
        <end position="995"/>
    </location>
</feature>
<dbReference type="FunFam" id="3.40.50.300:FF:000007">
    <property type="entry name" value="Pre-mRNA-splicing factor ATP-dependent RNA helicase"/>
    <property type="match status" value="1"/>
</dbReference>
<evidence type="ECO:0000256" key="28">
    <source>
        <dbReference type="PROSITE-ProRule" id="PRU00282"/>
    </source>
</evidence>
<dbReference type="GO" id="GO:0006397">
    <property type="term" value="P:mRNA processing"/>
    <property type="evidence" value="ECO:0007669"/>
    <property type="project" value="UniProtKB-KW"/>
</dbReference>
<dbReference type="SUPFAM" id="SSF103506">
    <property type="entry name" value="Mitochondrial carrier"/>
    <property type="match status" value="1"/>
</dbReference>
<dbReference type="SMART" id="SM00054">
    <property type="entry name" value="EFh"/>
    <property type="match status" value="2"/>
</dbReference>
<keyword evidence="11" id="KW-0677">Repeat</keyword>
<evidence type="ECO:0000256" key="11">
    <source>
        <dbReference type="ARBA" id="ARBA00022737"/>
    </source>
</evidence>
<dbReference type="PANTHER" id="PTHR18934">
    <property type="entry name" value="ATP-DEPENDENT RNA HELICASE"/>
    <property type="match status" value="1"/>
</dbReference>
<proteinExistence type="inferred from homology"/>
<feature type="domain" description="Helicase C-terminal" evidence="33">
    <location>
        <begin position="1017"/>
        <end position="1193"/>
    </location>
</feature>
<evidence type="ECO:0000256" key="1">
    <source>
        <dbReference type="ARBA" id="ARBA00004236"/>
    </source>
</evidence>
<dbReference type="Gene3D" id="3.40.50.300">
    <property type="entry name" value="P-loop containing nucleotide triphosphate hydrolases"/>
    <property type="match status" value="2"/>
</dbReference>
<feature type="region of interest" description="Disordered" evidence="29">
    <location>
        <begin position="478"/>
        <end position="509"/>
    </location>
</feature>
<dbReference type="EC" id="3.6.4.13" evidence="5"/>
<dbReference type="GO" id="GO:0006897">
    <property type="term" value="P:endocytosis"/>
    <property type="evidence" value="ECO:0007669"/>
    <property type="project" value="UniProtKB-KW"/>
</dbReference>
<dbReference type="OrthoDB" id="10253254at2759"/>
<keyword evidence="23" id="KW-0508">mRNA splicing</keyword>
<dbReference type="CDD" id="cd17974">
    <property type="entry name" value="DEXHc_DHX16"/>
    <property type="match status" value="1"/>
</dbReference>
<dbReference type="Pfam" id="PF00928">
    <property type="entry name" value="Adap_comp_sub"/>
    <property type="match status" value="1"/>
</dbReference>
<dbReference type="Gene3D" id="1.10.238.10">
    <property type="entry name" value="EF-hand"/>
    <property type="match status" value="2"/>
</dbReference>
<dbReference type="PRINTS" id="PR00314">
    <property type="entry name" value="CLATHRINADPT"/>
</dbReference>
<dbReference type="PROSITE" id="PS51194">
    <property type="entry name" value="HELICASE_CTER"/>
    <property type="match status" value="1"/>
</dbReference>
<dbReference type="GO" id="GO:0005684">
    <property type="term" value="C:U2-type spliceosomal complex"/>
    <property type="evidence" value="ECO:0007669"/>
    <property type="project" value="UniProtKB-ARBA"/>
</dbReference>
<dbReference type="Pfam" id="PF00271">
    <property type="entry name" value="Helicase_C"/>
    <property type="match status" value="1"/>
</dbReference>
<dbReference type="InterPro" id="IPR043512">
    <property type="entry name" value="Mu2_C"/>
</dbReference>
<organism evidence="34 35">
    <name type="scientific">Rhizopus oryzae</name>
    <name type="common">Mucormycosis agent</name>
    <name type="synonym">Rhizopus arrhizus var. delemar</name>
    <dbReference type="NCBI Taxonomy" id="64495"/>
    <lineage>
        <taxon>Eukaryota</taxon>
        <taxon>Fungi</taxon>
        <taxon>Fungi incertae sedis</taxon>
        <taxon>Mucoromycota</taxon>
        <taxon>Mucoromycotina</taxon>
        <taxon>Mucoromycetes</taxon>
        <taxon>Mucorales</taxon>
        <taxon>Mucorineae</taxon>
        <taxon>Rhizopodaceae</taxon>
        <taxon>Rhizopus</taxon>
    </lineage>
</organism>
<evidence type="ECO:0000313" key="35">
    <source>
        <dbReference type="Proteomes" id="UP000716291"/>
    </source>
</evidence>
<dbReference type="SUPFAM" id="SSF52540">
    <property type="entry name" value="P-loop containing nucleoside triphosphate hydrolases"/>
    <property type="match status" value="1"/>
</dbReference>
<comment type="caution">
    <text evidence="34">The sequence shown here is derived from an EMBL/GenBank/DDBJ whole genome shotgun (WGS) entry which is preliminary data.</text>
</comment>
<keyword evidence="21 28" id="KW-0472">Membrane</keyword>
<evidence type="ECO:0000256" key="27">
    <source>
        <dbReference type="ARBA" id="ARBA00082232"/>
    </source>
</evidence>
<dbReference type="InterPro" id="IPR011709">
    <property type="entry name" value="DEAD-box_helicase_OB_fold"/>
</dbReference>
<keyword evidence="9" id="KW-0507">mRNA processing</keyword>
<dbReference type="InterPro" id="IPR018240">
    <property type="entry name" value="Clathrin_mu_CS"/>
</dbReference>
<keyword evidence="20" id="KW-0496">Mitochondrion</keyword>
<dbReference type="InterPro" id="IPR018247">
    <property type="entry name" value="EF_Hand_1_Ca_BS"/>
</dbReference>
<dbReference type="CDD" id="cd18791">
    <property type="entry name" value="SF2_C_RHA"/>
    <property type="match status" value="1"/>
</dbReference>
<dbReference type="InterPro" id="IPR036168">
    <property type="entry name" value="AP2_Mu_C_sf"/>
</dbReference>
<dbReference type="InterPro" id="IPR048333">
    <property type="entry name" value="HA2_WH"/>
</dbReference>
<dbReference type="PROSITE" id="PS00991">
    <property type="entry name" value="CLAT_ADAPTOR_M_2"/>
    <property type="match status" value="1"/>
</dbReference>
<evidence type="ECO:0000313" key="34">
    <source>
        <dbReference type="EMBL" id="KAG1310488.1"/>
    </source>
</evidence>
<dbReference type="PROSITE" id="PS00018">
    <property type="entry name" value="EF_HAND_1"/>
    <property type="match status" value="1"/>
</dbReference>
<keyword evidence="17" id="KW-0067">ATP-binding</keyword>
<sequence>MISAFFIYNQKGEVLISRLYRHDLRRSVADIFRIQVISNTDVRSPIVTIGSTSFFHVRHENLYIVAVTKWNTNAALVFEFCYRMVNIGRGYFGKFDEEAVKNNFVLIYELLDEILDFGYPQNSETDTLKMYITTEGVKSEKAMVEESSRITIQATGAISWRRNDIKYRKNEAFIDVIESVNLLISNTGTILRGDVSGQILMRAYLSGTPECKFGLNDKLVLDNDAVNRTAARRTNAVEIDDCQFHQCVKLGKFDTDRTISFIPPDGEFELMKYRTTENVNLPFKVHPVVTEIGKSRVEYSITVKANFSPKLYGNNVILKIPTPLNSAKVDVKVGAGGKAKYNPSENCIIWKIPRFQGQAEYTLSADAELSATTHKRVWSRPPISMDFQVLMFTSSGLLVRFLKVFEKSGYQSVKWVRYMTKAGSYQIRLFGMSESAMVDFIIATAQKSPSSQDLYNSLVRAGANSDSSTQQFCSDLFGRVPREQPRSRTTAAAIAEKQARKKEAKEQAKLRKANESFQVLLEDDQQLDESSGDIRKKEKKIRKKRKQDDLSDDDTEVKTTDRRKRDKEGEEEDRKKEGMDEETRAEIERLKDIQERDELAQRLKDKDKNKTKKVVEDRSAKEGSEAYKRRNLADDKEARQKALPELRVLSNQKYLKLREEQQLLLLEKEIEDEERFFSGQKMTKREIRDLEYKKEVLRLAKARMQIDTKEDGYMLPEDYITEKGKIDRKRKEDALYQRYKEEEKFETEHEQWEKSQIQKSAVKLQKREEDDYDYVFDEDQKIDFVLSAKLNEPDQKDAELLQRIDEAERKAKSIDDVRKSLPIYQYRDELIQAIHNYQVLIIVGETGSGKTTQLPQYLYEAGYTKNGMKIGCTQPRRVAAMSVASRVAEEMGVHLGQEVGYSIRFEDCTSEKTAVKYMTDGMLLREFMTEPDLASYSCMIIDEAHERTLSTDILFGLIKDIARFRPDLKLLISSATMNAQKFSEYFDDAPIFNIPGRPYPVEIYYTKAPEANYLRAAITQVLTIHVTQSRGDILVFLTGQDEIEAAQEGLTQACKALGSKISELIICPIYANLPSEMQSRIFEPTPEGARKVILATNIAETSITVDGVSYVIDPGFNKQKSFNPRTGMEALTVVPCSRASSTQRAGRAGRTGPGKCFRLFTQWAFYNEMEENTVPEIQRVNLSNVVLLLKSLGINDLVNFDFLDPPVEDTMIRSLSQLYALGALNDRAELTKLGRRMAEFPIDPCMSKAIVAAEKYECTDEVVSICAMLSEQSSLLYRPKDKKILADTAHQNLVKQGGDHLTLLNIWNQWVETDYSVQWCYENFIQVRTLERVRNVRDQLVQLLDRVEVKLVSNPNPNDPTNIQKAITSGFFFNASRLNKSGDSYRTVKQNQSVHIHPSSSMLEKKPRWVVYFELVLTTMTGADTVSRLEQYRRAFQKYASAEKENEKVMTKDDFLSAIAPKEDFKKIQKEQYELLYKLADRKGKNWVTFDDFVIFQDLISKPDAEYEVAFRLFDINGTGKVTFDQFKQVLSSHMPTDAVPFDFDCDWLKLYIGSKEGHHELSYHEFTQLIKGLQGERLRQEFKHYDKDQTGFILPEDFKKIILDVAKHKLSDDVIDHLPTLCNLYTGNKVSFSSVVAFHNVIRNIDMVESVIRKAIDASKEKKITKADFLKHAHEASRYTAFTPMEVDVIFHFAGVDDDSGVLGLEDFARVLDPRWTQSKPVEQAILPEKEGKEKKRGALWQIIDSAYSFTLGSIAGAVGATAVYPIDLVKTRMQNQRSKVVGELLYKNSLDCFKKVLKNEGFTGLYRGLGPQLVGVAPEKAIKLTVNDFVRSQFTNKQNGEIKFWQEMIGGGAAGASQVVFTNPLEIVKIRLQIQGEQAKHMPDAPRRSALWIVKHLGVVGLYKGVAACLLRDVPFSAIYFPAYAHLKKDIFHEGPDHKLKISELLMAGAIAGMPAAYFTTPADVIKTRLQVEARKGQTTYSGIADAAKKIYAEEGFKAFFKGGPARIFRSSPQFGVTLTVYELLHQFLPLPGHETTSAATPSPQKVASQIEASERGQMFRSTNALKMLLDLDYRFGVYQPIKKEA</sequence>
<dbReference type="InterPro" id="IPR023395">
    <property type="entry name" value="MCP_dom_sf"/>
</dbReference>
<dbReference type="PROSITE" id="PS50920">
    <property type="entry name" value="SOLCAR"/>
    <property type="match status" value="3"/>
</dbReference>
<dbReference type="InterPro" id="IPR007502">
    <property type="entry name" value="Helicase-assoc_dom"/>
</dbReference>
<evidence type="ECO:0000256" key="19">
    <source>
        <dbReference type="ARBA" id="ARBA00022989"/>
    </source>
</evidence>
<keyword evidence="22" id="KW-0168">Coated pit</keyword>
<dbReference type="InterPro" id="IPR011545">
    <property type="entry name" value="DEAD/DEAH_box_helicase_dom"/>
</dbReference>
<keyword evidence="10 28" id="KW-0812">Transmembrane</keyword>
<evidence type="ECO:0000256" key="5">
    <source>
        <dbReference type="ARBA" id="ARBA00012552"/>
    </source>
</evidence>
<dbReference type="PANTHER" id="PTHR18934:SF83">
    <property type="entry name" value="PRE-MRNA-SPLICING FACTOR ATP-DEPENDENT RNA HELICASE DHX16"/>
    <property type="match status" value="1"/>
</dbReference>
<evidence type="ECO:0000256" key="25">
    <source>
        <dbReference type="ARBA" id="ARBA00059916"/>
    </source>
</evidence>
<dbReference type="Pfam" id="PF13833">
    <property type="entry name" value="EF-hand_8"/>
    <property type="match status" value="1"/>
</dbReference>
<evidence type="ECO:0000256" key="20">
    <source>
        <dbReference type="ARBA" id="ARBA00023128"/>
    </source>
</evidence>
<dbReference type="InterPro" id="IPR014001">
    <property type="entry name" value="Helicase_ATP-bd"/>
</dbReference>
<dbReference type="InterPro" id="IPR001650">
    <property type="entry name" value="Helicase_C-like"/>
</dbReference>
<dbReference type="Gene3D" id="2.60.40.1170">
    <property type="entry name" value="Mu homology domain, subdomain B"/>
    <property type="match status" value="2"/>
</dbReference>
<dbReference type="SUPFAM" id="SSF64356">
    <property type="entry name" value="SNARE-like"/>
    <property type="match status" value="1"/>
</dbReference>
<feature type="domain" description="EF-hand" evidence="30">
    <location>
        <begin position="1502"/>
        <end position="1537"/>
    </location>
</feature>
<keyword evidence="35" id="KW-1185">Reference proteome</keyword>
<evidence type="ECO:0000256" key="4">
    <source>
        <dbReference type="ARBA" id="ARBA00006375"/>
    </source>
</evidence>
<feature type="repeat" description="Solcar" evidence="28">
    <location>
        <begin position="1844"/>
        <end position="1932"/>
    </location>
</feature>
<dbReference type="InterPro" id="IPR001392">
    <property type="entry name" value="Clathrin_mu"/>
</dbReference>
<dbReference type="Pfam" id="PF00153">
    <property type="entry name" value="Mito_carr"/>
    <property type="match status" value="3"/>
</dbReference>
<evidence type="ECO:0000256" key="26">
    <source>
        <dbReference type="ARBA" id="ARBA00073787"/>
    </source>
</evidence>
<dbReference type="InterPro" id="IPR002464">
    <property type="entry name" value="DNA/RNA_helicase_DEAH_CS"/>
</dbReference>
<dbReference type="SMART" id="SM00487">
    <property type="entry name" value="DEXDc"/>
    <property type="match status" value="1"/>
</dbReference>
<evidence type="ECO:0000256" key="12">
    <source>
        <dbReference type="ARBA" id="ARBA00022741"/>
    </source>
</evidence>
<keyword evidence="15" id="KW-0347">Helicase</keyword>
<evidence type="ECO:0000256" key="17">
    <source>
        <dbReference type="ARBA" id="ARBA00022840"/>
    </source>
</evidence>
<evidence type="ECO:0000259" key="33">
    <source>
        <dbReference type="PROSITE" id="PS51194"/>
    </source>
</evidence>
<dbReference type="PROSITE" id="PS51192">
    <property type="entry name" value="HELICASE_ATP_BIND_1"/>
    <property type="match status" value="1"/>
</dbReference>
<dbReference type="FunFam" id="1.50.40.10:FF:000004">
    <property type="entry name" value="Calcium-binding mitochondrial carrier protein Aralar1"/>
    <property type="match status" value="1"/>
</dbReference>
<dbReference type="Gene3D" id="1.50.40.10">
    <property type="entry name" value="Mitochondrial carrier domain"/>
    <property type="match status" value="1"/>
</dbReference>
<evidence type="ECO:0000259" key="32">
    <source>
        <dbReference type="PROSITE" id="PS51192"/>
    </source>
</evidence>
<evidence type="ECO:0000256" key="23">
    <source>
        <dbReference type="ARBA" id="ARBA00023187"/>
    </source>
</evidence>
<evidence type="ECO:0000256" key="7">
    <source>
        <dbReference type="ARBA" id="ARBA00022475"/>
    </source>
</evidence>
<reference evidence="34" key="1">
    <citation type="journal article" date="2020" name="Microb. Genom.">
        <title>Genetic diversity of clinical and environmental Mucorales isolates obtained from an investigation of mucormycosis cases among solid organ transplant recipients.</title>
        <authorList>
            <person name="Nguyen M.H."/>
            <person name="Kaul D."/>
            <person name="Muto C."/>
            <person name="Cheng S.J."/>
            <person name="Richter R.A."/>
            <person name="Bruno V.M."/>
            <person name="Liu G."/>
            <person name="Beyhan S."/>
            <person name="Sundermann A.J."/>
            <person name="Mounaud S."/>
            <person name="Pasculle A.W."/>
            <person name="Nierman W.C."/>
            <person name="Driscoll E."/>
            <person name="Cumbie R."/>
            <person name="Clancy C.J."/>
            <person name="Dupont C.L."/>
        </authorList>
    </citation>
    <scope>NUCLEOTIDE SEQUENCE</scope>
    <source>
        <strain evidence="34">GL11</strain>
    </source>
</reference>
<keyword evidence="13" id="KW-0999">Mitochondrion inner membrane</keyword>
<evidence type="ECO:0000256" key="18">
    <source>
        <dbReference type="ARBA" id="ARBA00022927"/>
    </source>
</evidence>
<keyword evidence="19" id="KW-1133">Transmembrane helix</keyword>
<feature type="region of interest" description="Disordered" evidence="29">
    <location>
        <begin position="524"/>
        <end position="641"/>
    </location>
</feature>
<comment type="function">
    <text evidence="25">Calcium-dependent mitochondrial aspartate and glutamate carrier. Transport of glutamate in mitochondria is required for mitochondrial transamination reactions and ornithine synthesis. Plays also a role in malate-aspartate NADH shuttle, which is critical for growth on acetate and fatty acids.</text>
</comment>
<feature type="repeat" description="Solcar" evidence="28">
    <location>
        <begin position="1942"/>
        <end position="2030"/>
    </location>
</feature>
<feature type="domain" description="MHD" evidence="31">
    <location>
        <begin position="169"/>
        <end position="428"/>
    </location>
</feature>
<evidence type="ECO:0000256" key="9">
    <source>
        <dbReference type="ARBA" id="ARBA00022664"/>
    </source>
</evidence>
<dbReference type="PROSITE" id="PS51072">
    <property type="entry name" value="MHD"/>
    <property type="match status" value="1"/>
</dbReference>
<evidence type="ECO:0000259" key="30">
    <source>
        <dbReference type="PROSITE" id="PS50222"/>
    </source>
</evidence>
<dbReference type="Pfam" id="PF04408">
    <property type="entry name" value="WHD_HA2"/>
    <property type="match status" value="1"/>
</dbReference>
<name>A0A9P6XCJ9_RHIOR</name>
<feature type="compositionally biased region" description="Basic and acidic residues" evidence="29">
    <location>
        <begin position="497"/>
        <end position="509"/>
    </location>
</feature>
<dbReference type="GO" id="GO:0005905">
    <property type="term" value="C:clathrin-coated pit"/>
    <property type="evidence" value="ECO:0007669"/>
    <property type="project" value="UniProtKB-KW"/>
</dbReference>
<dbReference type="Gene3D" id="1.20.120.1080">
    <property type="match status" value="1"/>
</dbReference>
<dbReference type="GO" id="GO:0005524">
    <property type="term" value="F:ATP binding"/>
    <property type="evidence" value="ECO:0007669"/>
    <property type="project" value="UniProtKB-KW"/>
</dbReference>
<dbReference type="GO" id="GO:0030131">
    <property type="term" value="C:clathrin adaptor complex"/>
    <property type="evidence" value="ECO:0007669"/>
    <property type="project" value="InterPro"/>
</dbReference>
<dbReference type="CDD" id="cd09251">
    <property type="entry name" value="AP-2_Mu2_Cterm"/>
    <property type="match status" value="1"/>
</dbReference>
<comment type="catalytic activity">
    <reaction evidence="24">
        <text>ATP + H2O = ADP + phosphate + H(+)</text>
        <dbReference type="Rhea" id="RHEA:13065"/>
        <dbReference type="ChEBI" id="CHEBI:15377"/>
        <dbReference type="ChEBI" id="CHEBI:15378"/>
        <dbReference type="ChEBI" id="CHEBI:30616"/>
        <dbReference type="ChEBI" id="CHEBI:43474"/>
        <dbReference type="ChEBI" id="CHEBI:456216"/>
        <dbReference type="EC" id="3.6.4.13"/>
    </reaction>
</comment>
<evidence type="ECO:0000256" key="16">
    <source>
        <dbReference type="ARBA" id="ARBA00022837"/>
    </source>
</evidence>
<dbReference type="InterPro" id="IPR011992">
    <property type="entry name" value="EF-hand-dom_pair"/>
</dbReference>
<dbReference type="SUPFAM" id="SSF47473">
    <property type="entry name" value="EF-hand"/>
    <property type="match status" value="1"/>
</dbReference>
<evidence type="ECO:0000256" key="21">
    <source>
        <dbReference type="ARBA" id="ARBA00023136"/>
    </source>
</evidence>
<dbReference type="PROSITE" id="PS50222">
    <property type="entry name" value="EF_HAND_2"/>
    <property type="match status" value="2"/>
</dbReference>
<keyword evidence="12" id="KW-0547">Nucleotide-binding</keyword>
<evidence type="ECO:0000256" key="2">
    <source>
        <dbReference type="ARBA" id="ARBA00004277"/>
    </source>
</evidence>
<feature type="compositionally biased region" description="Basic and acidic residues" evidence="29">
    <location>
        <begin position="566"/>
        <end position="641"/>
    </location>
</feature>
<dbReference type="Pfam" id="PF07717">
    <property type="entry name" value="OB_NTP_bind"/>
    <property type="match status" value="1"/>
</dbReference>
<dbReference type="GO" id="GO:0005886">
    <property type="term" value="C:plasma membrane"/>
    <property type="evidence" value="ECO:0007669"/>
    <property type="project" value="UniProtKB-SubCell"/>
</dbReference>
<evidence type="ECO:0000256" key="3">
    <source>
        <dbReference type="ARBA" id="ARBA00004448"/>
    </source>
</evidence>
<keyword evidence="8" id="KW-0254">Endocytosis</keyword>
<dbReference type="CDD" id="cd14836">
    <property type="entry name" value="AP2_Mu_N"/>
    <property type="match status" value="1"/>
</dbReference>
<dbReference type="InterPro" id="IPR011012">
    <property type="entry name" value="Longin-like_dom_sf"/>
</dbReference>
<keyword evidence="16" id="KW-0106">Calcium</keyword>
<dbReference type="GO" id="GO:0008380">
    <property type="term" value="P:RNA splicing"/>
    <property type="evidence" value="ECO:0007669"/>
    <property type="project" value="UniProtKB-KW"/>
</dbReference>
<dbReference type="InterPro" id="IPR043532">
    <property type="entry name" value="AP2_Mu_N"/>
</dbReference>
<dbReference type="FunFam" id="3.40.50.300:FF:000594">
    <property type="entry name" value="Pre-mRNA-splicing factor ATP-dependent RNA helicase"/>
    <property type="match status" value="1"/>
</dbReference>
<dbReference type="Pfam" id="PF00270">
    <property type="entry name" value="DEAD"/>
    <property type="match status" value="1"/>
</dbReference>
<dbReference type="GO" id="GO:0005509">
    <property type="term" value="F:calcium ion binding"/>
    <property type="evidence" value="ECO:0007669"/>
    <property type="project" value="InterPro"/>
</dbReference>
<feature type="domain" description="EF-hand" evidence="30">
    <location>
        <begin position="1574"/>
        <end position="1609"/>
    </location>
</feature>
<evidence type="ECO:0000256" key="29">
    <source>
        <dbReference type="SAM" id="MobiDB-lite"/>
    </source>
</evidence>
<comment type="subcellular location">
    <subcellularLocation>
        <location evidence="1">Cell membrane</location>
    </subcellularLocation>
    <subcellularLocation>
        <location evidence="2">Membrane</location>
        <location evidence="2">Coated pit</location>
        <topology evidence="2">Peripheral membrane protein</topology>
        <orientation evidence="2">Cytoplasmic side</orientation>
    </subcellularLocation>
    <subcellularLocation>
        <location evidence="3">Mitochondrion inner membrane</location>
        <topology evidence="3">Multi-pass membrane protein</topology>
    </subcellularLocation>
</comment>
<dbReference type="PROSITE" id="PS00990">
    <property type="entry name" value="CLAT_ADAPTOR_M_1"/>
    <property type="match status" value="1"/>
</dbReference>
<dbReference type="PROSITE" id="PS00690">
    <property type="entry name" value="DEAH_ATP_HELICASE"/>
    <property type="match status" value="1"/>
</dbReference>
<protein>
    <recommendedName>
        <fullName evidence="26">Mitochondrial aspartate-glutamate transporter AGC1</fullName>
        <ecNumber evidence="5">3.6.4.13</ecNumber>
    </recommendedName>
    <alternativeName>
        <fullName evidence="27">Aspartate-glutamate carrier 1</fullName>
    </alternativeName>
</protein>
<dbReference type="Gene3D" id="3.30.450.60">
    <property type="match status" value="1"/>
</dbReference>
<dbReference type="GO" id="GO:0005743">
    <property type="term" value="C:mitochondrial inner membrane"/>
    <property type="evidence" value="ECO:0007669"/>
    <property type="project" value="UniProtKB-SubCell"/>
</dbReference>
<dbReference type="FunFam" id="1.20.120.1080:FF:000001">
    <property type="entry name" value="Pre-mRNA-splicing factor ATP-dependent RNA helicase"/>
    <property type="match status" value="1"/>
</dbReference>
<dbReference type="EMBL" id="JAANQT010000501">
    <property type="protein sequence ID" value="KAG1310488.1"/>
    <property type="molecule type" value="Genomic_DNA"/>
</dbReference>
<dbReference type="InterPro" id="IPR028565">
    <property type="entry name" value="MHD"/>
</dbReference>
<gene>
    <name evidence="34" type="ORF">G6F64_004525</name>
</gene>
<evidence type="ECO:0000256" key="10">
    <source>
        <dbReference type="ARBA" id="ARBA00022692"/>
    </source>
</evidence>
<dbReference type="GO" id="GO:0071013">
    <property type="term" value="C:catalytic step 2 spliceosome"/>
    <property type="evidence" value="ECO:0007669"/>
    <property type="project" value="TreeGrafter"/>
</dbReference>
<dbReference type="InterPro" id="IPR027417">
    <property type="entry name" value="P-loop_NTPase"/>
</dbReference>
<dbReference type="InterPro" id="IPR018108">
    <property type="entry name" value="MCP_transmembrane"/>
</dbReference>